<organism evidence="3 4">
    <name type="scientific">Aetokthonos hydrillicola Thurmond2011</name>
    <dbReference type="NCBI Taxonomy" id="2712845"/>
    <lineage>
        <taxon>Bacteria</taxon>
        <taxon>Bacillati</taxon>
        <taxon>Cyanobacteriota</taxon>
        <taxon>Cyanophyceae</taxon>
        <taxon>Nostocales</taxon>
        <taxon>Hapalosiphonaceae</taxon>
        <taxon>Aetokthonos</taxon>
    </lineage>
</organism>
<proteinExistence type="predicted"/>
<evidence type="ECO:0000313" key="4">
    <source>
        <dbReference type="Proteomes" id="UP000667802"/>
    </source>
</evidence>
<evidence type="ECO:0000313" key="3">
    <source>
        <dbReference type="EMBL" id="MDR9898708.1"/>
    </source>
</evidence>
<feature type="region of interest" description="Disordered" evidence="1">
    <location>
        <begin position="533"/>
        <end position="558"/>
    </location>
</feature>
<gene>
    <name evidence="3" type="ORF">G7B40_029735</name>
</gene>
<keyword evidence="4" id="KW-1185">Reference proteome</keyword>
<dbReference type="EMBL" id="JAALHA020000019">
    <property type="protein sequence ID" value="MDR9898708.1"/>
    <property type="molecule type" value="Genomic_DNA"/>
</dbReference>
<feature type="transmembrane region" description="Helical" evidence="2">
    <location>
        <begin position="138"/>
        <end position="167"/>
    </location>
</feature>
<feature type="transmembrane region" description="Helical" evidence="2">
    <location>
        <begin position="66"/>
        <end position="90"/>
    </location>
</feature>
<dbReference type="Proteomes" id="UP000667802">
    <property type="component" value="Unassembled WGS sequence"/>
</dbReference>
<protein>
    <submittedName>
        <fullName evidence="3">Uncharacterized protein</fullName>
    </submittedName>
</protein>
<reference evidence="4" key="1">
    <citation type="journal article" date="2021" name="Science">
        <title>Hunting the eagle killer: A cyanobacterial neurotoxin causes vacuolar myelinopathy.</title>
        <authorList>
            <person name="Breinlinger S."/>
            <person name="Phillips T.J."/>
            <person name="Haram B.N."/>
            <person name="Mares J."/>
            <person name="Martinez Yerena J.A."/>
            <person name="Hrouzek P."/>
            <person name="Sobotka R."/>
            <person name="Henderson W.M."/>
            <person name="Schmieder P."/>
            <person name="Williams S.M."/>
            <person name="Lauderdale J.D."/>
            <person name="Wilde H.D."/>
            <person name="Gerrin W."/>
            <person name="Kust A."/>
            <person name="Washington J.W."/>
            <person name="Wagner C."/>
            <person name="Geier B."/>
            <person name="Liebeke M."/>
            <person name="Enke H."/>
            <person name="Niedermeyer T.H.J."/>
            <person name="Wilde S.B."/>
        </authorList>
    </citation>
    <scope>NUCLEOTIDE SEQUENCE [LARGE SCALE GENOMIC DNA]</scope>
    <source>
        <strain evidence="4">Thurmond2011</strain>
    </source>
</reference>
<keyword evidence="2" id="KW-1133">Transmembrane helix</keyword>
<comment type="caution">
    <text evidence="3">The sequence shown here is derived from an EMBL/GenBank/DDBJ whole genome shotgun (WGS) entry which is preliminary data.</text>
</comment>
<dbReference type="AlphaFoldDB" id="A0AAP5IFJ4"/>
<accession>A0AAP5IFJ4</accession>
<name>A0AAP5IFJ4_9CYAN</name>
<evidence type="ECO:0000256" key="1">
    <source>
        <dbReference type="SAM" id="MobiDB-lite"/>
    </source>
</evidence>
<sequence length="558" mass="64916">MDLKETEVTRYLCAAAYTDKEFREEAIKQVIKEKYTALALFPGFDLAIVVKHCLLAKRLELSRDVCLALLLVLALLKGFPLSLLCAIAYFDKNFFKKAISIREGFDSQVSQSEKKETQKTTTVKEKQETQETTTFKKYILSVIIFLLTFLYCFPLAYPLAFLIIFVWRWNINYSISRKFSKKHFKKYIDSFCKDHPSLWKEIPKMSNYDTSNVLVYGDRFYPFIGAGLFYNKWSFDFPLRKKRDDVDTTSEPLFGQQEEAISLDLEELYGYVTNKLINLNFDGLIITDKLLLNGQKVRGKAFFSNHLSCPKSCVNDFIIKSFLNQNTHENIRYYKQIQVVIWNGEIVLSIFFRFVKNVNQKLFVETIYFILPPVKEEYQKIDKLYSEVRLKKMSKFLIKSFSDTLFLFPFSLFNIYKFLVEEYWFSRRENSKIKRTIRETANFNYGATKSIREEASVTNWAQYFQVLDTQMYYKMINRQILDSLYEFLESEGIDTSDLKESSKAIFNYGVIVSGNSSFNTQNLAVGDEAQAIINNSGPSEPLGGTSDHSTPPGGKSEK</sequence>
<evidence type="ECO:0000256" key="2">
    <source>
        <dbReference type="SAM" id="Phobius"/>
    </source>
</evidence>
<keyword evidence="2" id="KW-0472">Membrane</keyword>
<dbReference type="RefSeq" id="WP_208340025.1">
    <property type="nucleotide sequence ID" value="NZ_CAWQFN010000587.1"/>
</dbReference>
<keyword evidence="2" id="KW-0812">Transmembrane</keyword>